<evidence type="ECO:0000313" key="2">
    <source>
        <dbReference type="Proteomes" id="UP000805193"/>
    </source>
</evidence>
<name>A0AC60PAZ2_IXOPE</name>
<dbReference type="Proteomes" id="UP000805193">
    <property type="component" value="Unassembled WGS sequence"/>
</dbReference>
<comment type="caution">
    <text evidence="1">The sequence shown here is derived from an EMBL/GenBank/DDBJ whole genome shotgun (WGS) entry which is preliminary data.</text>
</comment>
<keyword evidence="2" id="KW-1185">Reference proteome</keyword>
<gene>
    <name evidence="1" type="ORF">HPB47_006225</name>
</gene>
<organism evidence="1 2">
    <name type="scientific">Ixodes persulcatus</name>
    <name type="common">Taiga tick</name>
    <dbReference type="NCBI Taxonomy" id="34615"/>
    <lineage>
        <taxon>Eukaryota</taxon>
        <taxon>Metazoa</taxon>
        <taxon>Ecdysozoa</taxon>
        <taxon>Arthropoda</taxon>
        <taxon>Chelicerata</taxon>
        <taxon>Arachnida</taxon>
        <taxon>Acari</taxon>
        <taxon>Parasitiformes</taxon>
        <taxon>Ixodida</taxon>
        <taxon>Ixodoidea</taxon>
        <taxon>Ixodidae</taxon>
        <taxon>Ixodinae</taxon>
        <taxon>Ixodes</taxon>
    </lineage>
</organism>
<reference evidence="1 2" key="1">
    <citation type="journal article" date="2020" name="Cell">
        <title>Large-Scale Comparative Analyses of Tick Genomes Elucidate Their Genetic Diversity and Vector Capacities.</title>
        <authorList>
            <consortium name="Tick Genome and Microbiome Consortium (TIGMIC)"/>
            <person name="Jia N."/>
            <person name="Wang J."/>
            <person name="Shi W."/>
            <person name="Du L."/>
            <person name="Sun Y."/>
            <person name="Zhan W."/>
            <person name="Jiang J.F."/>
            <person name="Wang Q."/>
            <person name="Zhang B."/>
            <person name="Ji P."/>
            <person name="Bell-Sakyi L."/>
            <person name="Cui X.M."/>
            <person name="Yuan T.T."/>
            <person name="Jiang B.G."/>
            <person name="Yang W.F."/>
            <person name="Lam T.T."/>
            <person name="Chang Q.C."/>
            <person name="Ding S.J."/>
            <person name="Wang X.J."/>
            <person name="Zhu J.G."/>
            <person name="Ruan X.D."/>
            <person name="Zhao L."/>
            <person name="Wei J.T."/>
            <person name="Ye R.Z."/>
            <person name="Que T.C."/>
            <person name="Du C.H."/>
            <person name="Zhou Y.H."/>
            <person name="Cheng J.X."/>
            <person name="Dai P.F."/>
            <person name="Guo W.B."/>
            <person name="Han X.H."/>
            <person name="Huang E.J."/>
            <person name="Li L.F."/>
            <person name="Wei W."/>
            <person name="Gao Y.C."/>
            <person name="Liu J.Z."/>
            <person name="Shao H.Z."/>
            <person name="Wang X."/>
            <person name="Wang C.C."/>
            <person name="Yang T.C."/>
            <person name="Huo Q.B."/>
            <person name="Li W."/>
            <person name="Chen H.Y."/>
            <person name="Chen S.E."/>
            <person name="Zhou L.G."/>
            <person name="Ni X.B."/>
            <person name="Tian J.H."/>
            <person name="Sheng Y."/>
            <person name="Liu T."/>
            <person name="Pan Y.S."/>
            <person name="Xia L.Y."/>
            <person name="Li J."/>
            <person name="Zhao F."/>
            <person name="Cao W.C."/>
        </authorList>
    </citation>
    <scope>NUCLEOTIDE SEQUENCE [LARGE SCALE GENOMIC DNA]</scope>
    <source>
        <strain evidence="1">Iper-2018</strain>
    </source>
</reference>
<proteinExistence type="predicted"/>
<evidence type="ECO:0000313" key="1">
    <source>
        <dbReference type="EMBL" id="KAG0416688.1"/>
    </source>
</evidence>
<protein>
    <submittedName>
        <fullName evidence="1">Uncharacterized protein</fullName>
    </submittedName>
</protein>
<accession>A0AC60PAZ2</accession>
<dbReference type="EMBL" id="JABSTQ010010929">
    <property type="protein sequence ID" value="KAG0416688.1"/>
    <property type="molecule type" value="Genomic_DNA"/>
</dbReference>
<sequence>MTKKIATFIARAFQPYSVVEDASFIDMINYYAMPDYVCVTVHVMDQDFMQHVYVLACREMPEDHTAENILRFLQAVIEEWDLPDSIPIFVVTDNARNFVSAVARSPWLGLQCFAHMLQLCINDAKKEVAIFSQVCAKARCIVRHYKRSARARGRLIEIQKDMHMNALEVVQDNPTRWNREYSMMERLVKLRAPISAELPESDFVENLSTKEWKLMAAVVKVLQPLQQATAELSADRYPTLSQVIPLLHCTHVVLQEHKTGGEEAAPFAYSLARSLATRFPNICYITQSEKKWARALLTTTAEELAPAQQEHVPDSSSSAGPSPSATTSSTVWAVFISLSSSAHQETAHQPAAGLVTNYLSAPLLPRKGRPLEWWKTRGSHLYPGLVKVAQKYLAIPATQTKSERLFSTTGNAEMFADDRRFRHLLTARIATAAHKPCDPDRAVGDCNTGF</sequence>